<evidence type="ECO:0000256" key="9">
    <source>
        <dbReference type="ARBA" id="ARBA00030237"/>
    </source>
</evidence>
<dbReference type="SUPFAM" id="SSF56112">
    <property type="entry name" value="Protein kinase-like (PK-like)"/>
    <property type="match status" value="1"/>
</dbReference>
<evidence type="ECO:0000313" key="15">
    <source>
        <dbReference type="Proteomes" id="UP001166286"/>
    </source>
</evidence>
<evidence type="ECO:0000256" key="5">
    <source>
        <dbReference type="ARBA" id="ARBA00022741"/>
    </source>
</evidence>
<comment type="catalytic activity">
    <reaction evidence="10">
        <text>L-threonyl-[protein] + ATP = O-phospho-L-threonyl-[protein] + ADP + H(+)</text>
        <dbReference type="Rhea" id="RHEA:46608"/>
        <dbReference type="Rhea" id="RHEA-COMP:11060"/>
        <dbReference type="Rhea" id="RHEA-COMP:11605"/>
        <dbReference type="ChEBI" id="CHEBI:15378"/>
        <dbReference type="ChEBI" id="CHEBI:30013"/>
        <dbReference type="ChEBI" id="CHEBI:30616"/>
        <dbReference type="ChEBI" id="CHEBI:61977"/>
        <dbReference type="ChEBI" id="CHEBI:456216"/>
        <dbReference type="EC" id="2.7.11.1"/>
    </reaction>
</comment>
<comment type="subcellular location">
    <subcellularLocation>
        <location evidence="1">Preautophagosomal structure membrane</location>
        <topology evidence="1">Peripheral membrane protein</topology>
    </subcellularLocation>
</comment>
<dbReference type="GO" id="GO:0005524">
    <property type="term" value="F:ATP binding"/>
    <property type="evidence" value="ECO:0007669"/>
    <property type="project" value="UniProtKB-KW"/>
</dbReference>
<feature type="region of interest" description="Disordered" evidence="12">
    <location>
        <begin position="334"/>
        <end position="355"/>
    </location>
</feature>
<keyword evidence="7" id="KW-0067">ATP-binding</keyword>
<keyword evidence="5" id="KW-0547">Nucleotide-binding</keyword>
<keyword evidence="8" id="KW-0072">Autophagy</keyword>
<dbReference type="Proteomes" id="UP001166286">
    <property type="component" value="Unassembled WGS sequence"/>
</dbReference>
<evidence type="ECO:0000256" key="2">
    <source>
        <dbReference type="ARBA" id="ARBA00012513"/>
    </source>
</evidence>
<comment type="caution">
    <text evidence="14">The sequence shown here is derived from an EMBL/GenBank/DDBJ whole genome shotgun (WGS) entry which is preliminary data.</text>
</comment>
<dbReference type="InterPro" id="IPR045269">
    <property type="entry name" value="Atg1-like"/>
</dbReference>
<dbReference type="GO" id="GO:0005829">
    <property type="term" value="C:cytosol"/>
    <property type="evidence" value="ECO:0007669"/>
    <property type="project" value="TreeGrafter"/>
</dbReference>
<dbReference type="PANTHER" id="PTHR24348:SF22">
    <property type="entry name" value="NON-SPECIFIC SERINE_THREONINE PROTEIN KINASE"/>
    <property type="match status" value="1"/>
</dbReference>
<evidence type="ECO:0000256" key="4">
    <source>
        <dbReference type="ARBA" id="ARBA00022679"/>
    </source>
</evidence>
<evidence type="ECO:0000256" key="8">
    <source>
        <dbReference type="ARBA" id="ARBA00023006"/>
    </source>
</evidence>
<evidence type="ECO:0000256" key="12">
    <source>
        <dbReference type="SAM" id="MobiDB-lite"/>
    </source>
</evidence>
<dbReference type="GO" id="GO:0004674">
    <property type="term" value="F:protein serine/threonine kinase activity"/>
    <property type="evidence" value="ECO:0007669"/>
    <property type="project" value="UniProtKB-KW"/>
</dbReference>
<organism evidence="14 15">
    <name type="scientific">Cladonia borealis</name>
    <dbReference type="NCBI Taxonomy" id="184061"/>
    <lineage>
        <taxon>Eukaryota</taxon>
        <taxon>Fungi</taxon>
        <taxon>Dikarya</taxon>
        <taxon>Ascomycota</taxon>
        <taxon>Pezizomycotina</taxon>
        <taxon>Lecanoromycetes</taxon>
        <taxon>OSLEUM clade</taxon>
        <taxon>Lecanoromycetidae</taxon>
        <taxon>Lecanorales</taxon>
        <taxon>Lecanorineae</taxon>
        <taxon>Cladoniaceae</taxon>
        <taxon>Cladonia</taxon>
    </lineage>
</organism>
<dbReference type="EC" id="2.7.11.1" evidence="2"/>
<dbReference type="GO" id="GO:0000045">
    <property type="term" value="P:autophagosome assembly"/>
    <property type="evidence" value="ECO:0007669"/>
    <property type="project" value="TreeGrafter"/>
</dbReference>
<evidence type="ECO:0000256" key="7">
    <source>
        <dbReference type="ARBA" id="ARBA00022840"/>
    </source>
</evidence>
<dbReference type="SMART" id="SM00220">
    <property type="entry name" value="S_TKc"/>
    <property type="match status" value="1"/>
</dbReference>
<keyword evidence="15" id="KW-1185">Reference proteome</keyword>
<dbReference type="PROSITE" id="PS00108">
    <property type="entry name" value="PROTEIN_KINASE_ST"/>
    <property type="match status" value="1"/>
</dbReference>
<evidence type="ECO:0000259" key="13">
    <source>
        <dbReference type="PROSITE" id="PS50011"/>
    </source>
</evidence>
<keyword evidence="3" id="KW-0723">Serine/threonine-protein kinase</keyword>
<keyword evidence="4" id="KW-0808">Transferase</keyword>
<feature type="domain" description="Protein kinase" evidence="13">
    <location>
        <begin position="50"/>
        <end position="324"/>
    </location>
</feature>
<evidence type="ECO:0000256" key="6">
    <source>
        <dbReference type="ARBA" id="ARBA00022777"/>
    </source>
</evidence>
<dbReference type="GO" id="GO:0034045">
    <property type="term" value="C:phagophore assembly site membrane"/>
    <property type="evidence" value="ECO:0007669"/>
    <property type="project" value="UniProtKB-SubCell"/>
</dbReference>
<keyword evidence="6" id="KW-0418">Kinase</keyword>
<dbReference type="Pfam" id="PF00069">
    <property type="entry name" value="Pkinase"/>
    <property type="match status" value="1"/>
</dbReference>
<evidence type="ECO:0000256" key="10">
    <source>
        <dbReference type="ARBA" id="ARBA00047899"/>
    </source>
</evidence>
<dbReference type="EMBL" id="JAFEKC020000003">
    <property type="protein sequence ID" value="KAK0515637.1"/>
    <property type="molecule type" value="Genomic_DNA"/>
</dbReference>
<dbReference type="Gene3D" id="1.10.510.10">
    <property type="entry name" value="Transferase(Phosphotransferase) domain 1"/>
    <property type="match status" value="1"/>
</dbReference>
<dbReference type="GO" id="GO:0005776">
    <property type="term" value="C:autophagosome"/>
    <property type="evidence" value="ECO:0007669"/>
    <property type="project" value="TreeGrafter"/>
</dbReference>
<dbReference type="PROSITE" id="PS50011">
    <property type="entry name" value="PROTEIN_KINASE_DOM"/>
    <property type="match status" value="1"/>
</dbReference>
<protein>
    <recommendedName>
        <fullName evidence="2">non-specific serine/threonine protein kinase</fullName>
        <ecNumber evidence="2">2.7.11.1</ecNumber>
    </recommendedName>
    <alternativeName>
        <fullName evidence="9">Autophagy-related protein 1</fullName>
    </alternativeName>
</protein>
<evidence type="ECO:0000256" key="3">
    <source>
        <dbReference type="ARBA" id="ARBA00022527"/>
    </source>
</evidence>
<accession>A0AA39V4F9</accession>
<dbReference type="InterPro" id="IPR011009">
    <property type="entry name" value="Kinase-like_dom_sf"/>
</dbReference>
<gene>
    <name evidence="14" type="ORF">JMJ35_001671</name>
</gene>
<evidence type="ECO:0000313" key="14">
    <source>
        <dbReference type="EMBL" id="KAK0515637.1"/>
    </source>
</evidence>
<dbReference type="GO" id="GO:0010506">
    <property type="term" value="P:regulation of autophagy"/>
    <property type="evidence" value="ECO:0007669"/>
    <property type="project" value="InterPro"/>
</dbReference>
<dbReference type="InterPro" id="IPR000719">
    <property type="entry name" value="Prot_kinase_dom"/>
</dbReference>
<name>A0AA39V4F9_9LECA</name>
<sequence length="596" mass="67834">MTFLPNLAHCKLEAVFPEDEDKEEEGQVLHYDYISSEKPAPRSTKIVKRWHRQELLGSGSFGDVWLEVLQDQPDMKRAVKVIQKRKMKDAKIDYTKELKALAEFSKAKYRQQGLFVEFLGWFDNTKTDSVFLAMEYFPQGDLESHMDSVFPERAVRQISTQIVQGLKSMHAEGYTHRDLKPANIFVVQDCPFWSIKLGDFGISKHIENNGTNLRTFLGTFAYMAPEFFDYVDDGDEESSTYTNAVDLWALGCIIYQLYTHQVPFPSNSNLTPLKRYCMGKKPFPLDPLRTNNVTKLSAEFIMRLLEPRPSSRLTAEEALETAWLNSVDGFSSEPLSIVSSPPTTPSPQDPRQTSTMVKNYGKKTSSAPMKSISLHPTAIHPPYDPTIHPDSPLSSSGSDISDTDIPTHLTPLELHHYKKDYKLVKTIRQETPRKPVWEDGPFYAAEQRIQLAKSPPPDPNAPPNLLAAAHTIRMPKLLPTGPPFPLDCPLAHGCGRSFQQKNGFKNREEVNRHLETEHRDWKSEYAEYEDKGCLRKSAEDGCGYLPYNCPLSRDCGRSGRQGFEDEEGVREHMWVCHGYKRVREGDLLVPVLRMGF</sequence>
<dbReference type="PANTHER" id="PTHR24348">
    <property type="entry name" value="SERINE/THREONINE-PROTEIN KINASE UNC-51-RELATED"/>
    <property type="match status" value="1"/>
</dbReference>
<dbReference type="AlphaFoldDB" id="A0AA39V4F9"/>
<proteinExistence type="predicted"/>
<dbReference type="InterPro" id="IPR008271">
    <property type="entry name" value="Ser/Thr_kinase_AS"/>
</dbReference>
<evidence type="ECO:0000256" key="11">
    <source>
        <dbReference type="ARBA" id="ARBA00048679"/>
    </source>
</evidence>
<evidence type="ECO:0000256" key="1">
    <source>
        <dbReference type="ARBA" id="ARBA00004623"/>
    </source>
</evidence>
<reference evidence="14" key="1">
    <citation type="submission" date="2023-03" db="EMBL/GenBank/DDBJ databases">
        <title>Complete genome of Cladonia borealis.</title>
        <authorList>
            <person name="Park H."/>
        </authorList>
    </citation>
    <scope>NUCLEOTIDE SEQUENCE</scope>
    <source>
        <strain evidence="14">ANT050790</strain>
    </source>
</reference>
<comment type="catalytic activity">
    <reaction evidence="11">
        <text>L-seryl-[protein] + ATP = O-phospho-L-seryl-[protein] + ADP + H(+)</text>
        <dbReference type="Rhea" id="RHEA:17989"/>
        <dbReference type="Rhea" id="RHEA-COMP:9863"/>
        <dbReference type="Rhea" id="RHEA-COMP:11604"/>
        <dbReference type="ChEBI" id="CHEBI:15378"/>
        <dbReference type="ChEBI" id="CHEBI:29999"/>
        <dbReference type="ChEBI" id="CHEBI:30616"/>
        <dbReference type="ChEBI" id="CHEBI:83421"/>
        <dbReference type="ChEBI" id="CHEBI:456216"/>
        <dbReference type="EC" id="2.7.11.1"/>
    </reaction>
</comment>